<dbReference type="Pfam" id="PF13426">
    <property type="entry name" value="PAS_9"/>
    <property type="match status" value="1"/>
</dbReference>
<evidence type="ECO:0000256" key="5">
    <source>
        <dbReference type="PROSITE-ProRule" id="PRU00169"/>
    </source>
</evidence>
<keyword evidence="6" id="KW-1133">Transmembrane helix</keyword>
<dbReference type="SUPFAM" id="SSF52172">
    <property type="entry name" value="CheY-like"/>
    <property type="match status" value="1"/>
</dbReference>
<comment type="cofactor">
    <cofactor evidence="1">
        <name>Mg(2+)</name>
        <dbReference type="ChEBI" id="CHEBI:18420"/>
    </cofactor>
</comment>
<feature type="domain" description="PAS" evidence="8">
    <location>
        <begin position="834"/>
        <end position="883"/>
    </location>
</feature>
<feature type="transmembrane region" description="Helical" evidence="6">
    <location>
        <begin position="76"/>
        <end position="93"/>
    </location>
</feature>
<keyword evidence="13" id="KW-1185">Reference proteome</keyword>
<evidence type="ECO:0000256" key="6">
    <source>
        <dbReference type="SAM" id="Phobius"/>
    </source>
</evidence>
<dbReference type="InterPro" id="IPR011006">
    <property type="entry name" value="CheY-like_superfamily"/>
</dbReference>
<protein>
    <recommendedName>
        <fullName evidence="2">cyclic-guanylate-specific phosphodiesterase</fullName>
        <ecNumber evidence="2">3.1.4.52</ecNumber>
    </recommendedName>
</protein>
<evidence type="ECO:0000259" key="11">
    <source>
        <dbReference type="PROSITE" id="PS50887"/>
    </source>
</evidence>
<evidence type="ECO:0000259" key="10">
    <source>
        <dbReference type="PROSITE" id="PS50883"/>
    </source>
</evidence>
<feature type="transmembrane region" description="Helical" evidence="6">
    <location>
        <begin position="188"/>
        <end position="210"/>
    </location>
</feature>
<keyword evidence="3" id="KW-0973">c-di-GMP</keyword>
<evidence type="ECO:0000256" key="3">
    <source>
        <dbReference type="ARBA" id="ARBA00022636"/>
    </source>
</evidence>
<evidence type="ECO:0000259" key="8">
    <source>
        <dbReference type="PROSITE" id="PS50112"/>
    </source>
</evidence>
<feature type="domain" description="PAC" evidence="9">
    <location>
        <begin position="908"/>
        <end position="962"/>
    </location>
</feature>
<dbReference type="GO" id="GO:0071111">
    <property type="term" value="F:cyclic-guanylate-specific phosphodiesterase activity"/>
    <property type="evidence" value="ECO:0007669"/>
    <property type="project" value="UniProtKB-EC"/>
</dbReference>
<feature type="domain" description="Response regulatory" evidence="7">
    <location>
        <begin position="1408"/>
        <end position="1523"/>
    </location>
</feature>
<dbReference type="Proteomes" id="UP000198525">
    <property type="component" value="Unassembled WGS sequence"/>
</dbReference>
<dbReference type="InterPro" id="IPR035965">
    <property type="entry name" value="PAS-like_dom_sf"/>
</dbReference>
<dbReference type="Gene3D" id="3.40.50.2300">
    <property type="match status" value="1"/>
</dbReference>
<dbReference type="InterPro" id="IPR013656">
    <property type="entry name" value="PAS_4"/>
</dbReference>
<dbReference type="Gene3D" id="2.10.70.100">
    <property type="match status" value="1"/>
</dbReference>
<comment type="catalytic activity">
    <reaction evidence="4">
        <text>3',3'-c-di-GMP + H2O = 5'-phosphoguanylyl(3'-&gt;5')guanosine + H(+)</text>
        <dbReference type="Rhea" id="RHEA:24902"/>
        <dbReference type="ChEBI" id="CHEBI:15377"/>
        <dbReference type="ChEBI" id="CHEBI:15378"/>
        <dbReference type="ChEBI" id="CHEBI:58754"/>
        <dbReference type="ChEBI" id="CHEBI:58805"/>
        <dbReference type="EC" id="3.1.4.52"/>
    </reaction>
    <physiologicalReaction direction="left-to-right" evidence="4">
        <dbReference type="Rhea" id="RHEA:24903"/>
    </physiologicalReaction>
</comment>
<dbReference type="SUPFAM" id="SSF55073">
    <property type="entry name" value="Nucleotide cyclase"/>
    <property type="match status" value="1"/>
</dbReference>
<dbReference type="SMART" id="SM00086">
    <property type="entry name" value="PAC"/>
    <property type="match status" value="2"/>
</dbReference>
<dbReference type="InterPro" id="IPR000014">
    <property type="entry name" value="PAS"/>
</dbReference>
<feature type="transmembrane region" description="Helical" evidence="6">
    <location>
        <begin position="99"/>
        <end position="116"/>
    </location>
</feature>
<dbReference type="EMBL" id="FNES01000012">
    <property type="protein sequence ID" value="SDK17262.1"/>
    <property type="molecule type" value="Genomic_DNA"/>
</dbReference>
<evidence type="ECO:0000259" key="7">
    <source>
        <dbReference type="PROSITE" id="PS50110"/>
    </source>
</evidence>
<feature type="modified residue" description="4-aspartylphosphate" evidence="5">
    <location>
        <position position="1457"/>
    </location>
</feature>
<keyword evidence="6" id="KW-0812">Transmembrane</keyword>
<dbReference type="CDD" id="cd01948">
    <property type="entry name" value="EAL"/>
    <property type="match status" value="1"/>
</dbReference>
<dbReference type="InterPro" id="IPR052155">
    <property type="entry name" value="Biofilm_reg_signaling"/>
</dbReference>
<dbReference type="PROSITE" id="PS50883">
    <property type="entry name" value="EAL"/>
    <property type="match status" value="1"/>
</dbReference>
<dbReference type="Pfam" id="PF08447">
    <property type="entry name" value="PAS_3"/>
    <property type="match status" value="1"/>
</dbReference>
<dbReference type="CDD" id="cd01949">
    <property type="entry name" value="GGDEF"/>
    <property type="match status" value="1"/>
</dbReference>
<sequence length="1535" mass="171967">MNDNETTTTPLYRTATVTMVALSCLGIGLFALVDAAVSAFPVSIRPLINPDGGLATALLGLALLFGCLARTHSARLAALALFGVAATSPWRAFPGSMPDAMALMFAFLALSLLASGCRNHRLRNVARFLAWLTVLSGSAFLLTGWLTPLPEALFTHTTTAVIAGLVVTAGGAGILVQHRLHRQSPMRFSRLPLATGILGSLLAVSGWYFLSSQSLQRLEGDVAYTLSHAKTTIRHDIEDHVQLLQRLVGRWETLGRIPAAPLRQHELDSYLDDFPSLDFIAVLDDEFQFLEGQSHHPELDDDEIVNTLSSASVATWLPDSPAARRALHSTAIRGSQGENWLLLALPLSLSSPHWLVSSLDVATLLERHESHTGPFHLQVAHAGEMLFDSLETTADQALQAIDQQHIELPGGGEWTLTAALPRSRLQLSAVVPTLTLLSGLLFTYLLMISLGLNQLSRERRHRLNASHRALEQTMKQRDQFFTLSLELFCRVDLEGRFLQVNPAFQQSLGFSHDQLIGSTYGRLIHPDDQPLIAQAIQALAGGDRIQQLEARVIDARDETHWVEINAALGDESVIYAVARDVTLRKQAEAQQVRDRRLFRIVGRTAQIGGWYFDLSEGRPIWSDEVCAIHDEPAGFQPTLEQAIAYYKPAYRERLQQAFETCVREGKPIDDVFEIVTAKGRHRYVRVIGEAMRNEQGEIIRAQGSTQDITERKRLQDEVHQLAERLTTTLESITDGFFTLDAEWRFSYLNHEAERLLQRSRQELLGQDIWQAFPEAEGTLFETEYRRAVADGISVTFEEYNPRLDLWVEVHAYPSDEGLAVYFQNINARKAAERQLRILERGIESSVNGVVIADAQQPGYPIVYANAAFEKITGYTREEVIGHNCRMLQGENTDPDAKRALRLGIEARRTLHVTLLNYRKDGSPFWNDLYISPVFDDPGEVTHFIGIQNDISTQREYESRLAYHASHDALTGLPNRALLEDRLAQSSQFAHRYARSLAVLFVDLDDFKPINDTLGHEVGDHILIEVARRLEAGVRPGDTVARFGGDEFVILLPDLAHQDDVLPIVERLLDSVARPYRDGDSELRLTASIGIALRQDDDLRPTRLIQQADLAMYKAKRHGRNTYQWFTQDLNHKVSQRVTLRNALQRAIEEEQFELHYQPQIHGASGSVIGFEALIRWRHPERGYVSPMEFIGLAEDTGQIIPISDWVLATACRDNRHLNELGLGPLVMSANVSPMQFQRSRFVSHVQDTLATTGLAPELLELELTEGVLMDGSEGVIDTLHVLREQGIKIAIDDFGTGFSSLSYLKQLPIDKIKIDRSFIREVISDHRDAAIVKGIISMASSLPVKVVAEGVETQAQHAFLQKLPCDIYQGYYFARPMPLDELEGFLHQNRAAQRLRLARENGEAGKPTVLLLDDEANILNALTRTLRRDGYRILATERPQQAFELLATEDVQVIISDQRMPEMSGTEFLRRVKELHPDTIQIVLSGYTDLKTVTTAINEGAIFKFLTKPWDDEELRLVVQQAFRKAALMQVQAPS</sequence>
<proteinExistence type="predicted"/>
<keyword evidence="6" id="KW-0472">Membrane</keyword>
<dbReference type="InterPro" id="IPR000160">
    <property type="entry name" value="GGDEF_dom"/>
</dbReference>
<dbReference type="InterPro" id="IPR001633">
    <property type="entry name" value="EAL_dom"/>
</dbReference>
<dbReference type="PROSITE" id="PS50113">
    <property type="entry name" value="PAC"/>
    <property type="match status" value="2"/>
</dbReference>
<dbReference type="Pfam" id="PF00072">
    <property type="entry name" value="Response_reg"/>
    <property type="match status" value="1"/>
</dbReference>
<dbReference type="GO" id="GO:0071732">
    <property type="term" value="P:cellular response to nitric oxide"/>
    <property type="evidence" value="ECO:0007669"/>
    <property type="project" value="UniProtKB-ARBA"/>
</dbReference>
<reference evidence="12 13" key="1">
    <citation type="submission" date="2016-10" db="EMBL/GenBank/DDBJ databases">
        <authorList>
            <person name="de Groot N.N."/>
        </authorList>
    </citation>
    <scope>NUCLEOTIDE SEQUENCE [LARGE SCALE GENOMIC DNA]</scope>
    <source>
        <strain evidence="12 13">CGMCC 1.6133</strain>
    </source>
</reference>
<feature type="domain" description="PAS" evidence="8">
    <location>
        <begin position="721"/>
        <end position="791"/>
    </location>
</feature>
<dbReference type="GO" id="GO:0000160">
    <property type="term" value="P:phosphorelay signal transduction system"/>
    <property type="evidence" value="ECO:0007669"/>
    <property type="project" value="InterPro"/>
</dbReference>
<evidence type="ECO:0000256" key="2">
    <source>
        <dbReference type="ARBA" id="ARBA00012282"/>
    </source>
</evidence>
<dbReference type="SMART" id="SM00091">
    <property type="entry name" value="PAS"/>
    <property type="match status" value="3"/>
</dbReference>
<feature type="domain" description="PAS" evidence="8">
    <location>
        <begin position="491"/>
        <end position="543"/>
    </location>
</feature>
<dbReference type="PROSITE" id="PS50112">
    <property type="entry name" value="PAS"/>
    <property type="match status" value="3"/>
</dbReference>
<dbReference type="SMART" id="SM00448">
    <property type="entry name" value="REC"/>
    <property type="match status" value="1"/>
</dbReference>
<dbReference type="STRING" id="376427.SAMN04487954_11293"/>
<dbReference type="Pfam" id="PF08448">
    <property type="entry name" value="PAS_4"/>
    <property type="match status" value="2"/>
</dbReference>
<feature type="transmembrane region" description="Helical" evidence="6">
    <location>
        <begin position="52"/>
        <end position="69"/>
    </location>
</feature>
<dbReference type="InterPro" id="IPR029787">
    <property type="entry name" value="Nucleotide_cyclase"/>
</dbReference>
<dbReference type="CDD" id="cd00130">
    <property type="entry name" value="PAS"/>
    <property type="match status" value="3"/>
</dbReference>
<dbReference type="EC" id="3.1.4.52" evidence="2"/>
<dbReference type="InterPro" id="IPR000700">
    <property type="entry name" value="PAS-assoc_C"/>
</dbReference>
<feature type="domain" description="GGDEF" evidence="11">
    <location>
        <begin position="994"/>
        <end position="1127"/>
    </location>
</feature>
<dbReference type="NCBIfam" id="TIGR00229">
    <property type="entry name" value="sensory_box"/>
    <property type="match status" value="4"/>
</dbReference>
<dbReference type="NCBIfam" id="TIGR00254">
    <property type="entry name" value="GGDEF"/>
    <property type="match status" value="1"/>
</dbReference>
<dbReference type="InterPro" id="IPR035919">
    <property type="entry name" value="EAL_sf"/>
</dbReference>
<evidence type="ECO:0000313" key="12">
    <source>
        <dbReference type="EMBL" id="SDK17262.1"/>
    </source>
</evidence>
<feature type="domain" description="EAL" evidence="10">
    <location>
        <begin position="1136"/>
        <end position="1390"/>
    </location>
</feature>
<name>A0A1G8ZQ83_9GAMM</name>
<dbReference type="PROSITE" id="PS50887">
    <property type="entry name" value="GGDEF"/>
    <property type="match status" value="1"/>
</dbReference>
<dbReference type="PROSITE" id="PS50110">
    <property type="entry name" value="RESPONSE_REGULATORY"/>
    <property type="match status" value="1"/>
</dbReference>
<dbReference type="InterPro" id="IPR001789">
    <property type="entry name" value="Sig_transdc_resp-reg_receiver"/>
</dbReference>
<dbReference type="FunFam" id="3.30.70.270:FF:000001">
    <property type="entry name" value="Diguanylate cyclase domain protein"/>
    <property type="match status" value="1"/>
</dbReference>
<dbReference type="InterPro" id="IPR043128">
    <property type="entry name" value="Rev_trsase/Diguanyl_cyclase"/>
</dbReference>
<feature type="transmembrane region" description="Helical" evidence="6">
    <location>
        <begin position="153"/>
        <end position="176"/>
    </location>
</feature>
<dbReference type="Pfam" id="PF00990">
    <property type="entry name" value="GGDEF"/>
    <property type="match status" value="1"/>
</dbReference>
<dbReference type="SMART" id="SM00052">
    <property type="entry name" value="EAL"/>
    <property type="match status" value="1"/>
</dbReference>
<dbReference type="Gene3D" id="3.30.450.20">
    <property type="entry name" value="PAS domain"/>
    <property type="match status" value="4"/>
</dbReference>
<organism evidence="12 13">
    <name type="scientific">Billgrantia gudaonensis</name>
    <dbReference type="NCBI Taxonomy" id="376427"/>
    <lineage>
        <taxon>Bacteria</taxon>
        <taxon>Pseudomonadati</taxon>
        <taxon>Pseudomonadota</taxon>
        <taxon>Gammaproteobacteria</taxon>
        <taxon>Oceanospirillales</taxon>
        <taxon>Halomonadaceae</taxon>
        <taxon>Billgrantia</taxon>
    </lineage>
</organism>
<evidence type="ECO:0000313" key="13">
    <source>
        <dbReference type="Proteomes" id="UP000198525"/>
    </source>
</evidence>
<dbReference type="Pfam" id="PF00563">
    <property type="entry name" value="EAL"/>
    <property type="match status" value="1"/>
</dbReference>
<dbReference type="InterPro" id="IPR001610">
    <property type="entry name" value="PAC"/>
</dbReference>
<dbReference type="SUPFAM" id="SSF141868">
    <property type="entry name" value="EAL domain-like"/>
    <property type="match status" value="1"/>
</dbReference>
<feature type="domain" description="PAC" evidence="9">
    <location>
        <begin position="668"/>
        <end position="720"/>
    </location>
</feature>
<feature type="transmembrane region" description="Helical" evidence="6">
    <location>
        <begin position="128"/>
        <end position="147"/>
    </location>
</feature>
<dbReference type="PANTHER" id="PTHR44757:SF2">
    <property type="entry name" value="BIOFILM ARCHITECTURE MAINTENANCE PROTEIN MBAA"/>
    <property type="match status" value="1"/>
</dbReference>
<evidence type="ECO:0000256" key="1">
    <source>
        <dbReference type="ARBA" id="ARBA00001946"/>
    </source>
</evidence>
<dbReference type="SUPFAM" id="SSF55785">
    <property type="entry name" value="PYP-like sensor domain (PAS domain)"/>
    <property type="match status" value="4"/>
</dbReference>
<dbReference type="SMART" id="SM00267">
    <property type="entry name" value="GGDEF"/>
    <property type="match status" value="1"/>
</dbReference>
<accession>A0A1G8ZQ83</accession>
<dbReference type="Gene3D" id="3.30.70.270">
    <property type="match status" value="1"/>
</dbReference>
<gene>
    <name evidence="12" type="ORF">SAMN04487954_11293</name>
</gene>
<dbReference type="PANTHER" id="PTHR44757">
    <property type="entry name" value="DIGUANYLATE CYCLASE DGCP"/>
    <property type="match status" value="1"/>
</dbReference>
<dbReference type="FunFam" id="3.20.20.450:FF:000001">
    <property type="entry name" value="Cyclic di-GMP phosphodiesterase yahA"/>
    <property type="match status" value="1"/>
</dbReference>
<keyword evidence="5" id="KW-0597">Phosphoprotein</keyword>
<evidence type="ECO:0000259" key="9">
    <source>
        <dbReference type="PROSITE" id="PS50113"/>
    </source>
</evidence>
<evidence type="ECO:0000256" key="4">
    <source>
        <dbReference type="ARBA" id="ARBA00051114"/>
    </source>
</evidence>
<dbReference type="InterPro" id="IPR013655">
    <property type="entry name" value="PAS_fold_3"/>
</dbReference>
<dbReference type="CDD" id="cd17569">
    <property type="entry name" value="REC_HupR-like"/>
    <property type="match status" value="1"/>
</dbReference>
<dbReference type="Gene3D" id="3.20.20.450">
    <property type="entry name" value="EAL domain"/>
    <property type="match status" value="1"/>
</dbReference>
<feature type="transmembrane region" description="Helical" evidence="6">
    <location>
        <begin position="12"/>
        <end position="32"/>
    </location>
</feature>